<reference evidence="2 3" key="1">
    <citation type="submission" date="2020-07" db="EMBL/GenBank/DDBJ databases">
        <title>Comparative genomics of pyrophilous fungi reveals a link between fire events and developmental genes.</title>
        <authorList>
            <consortium name="DOE Joint Genome Institute"/>
            <person name="Steindorff A.S."/>
            <person name="Carver A."/>
            <person name="Calhoun S."/>
            <person name="Stillman K."/>
            <person name="Liu H."/>
            <person name="Lipzen A."/>
            <person name="Pangilinan J."/>
            <person name="Labutti K."/>
            <person name="Bruns T.D."/>
            <person name="Grigoriev I.V."/>
        </authorList>
    </citation>
    <scope>NUCLEOTIDE SEQUENCE [LARGE SCALE GENOMIC DNA]</scope>
    <source>
        <strain evidence="2 3">CBS 144469</strain>
    </source>
</reference>
<proteinExistence type="predicted"/>
<evidence type="ECO:0000313" key="3">
    <source>
        <dbReference type="Proteomes" id="UP000521943"/>
    </source>
</evidence>
<dbReference type="EMBL" id="JACGCI010000056">
    <property type="protein sequence ID" value="KAF6750518.1"/>
    <property type="molecule type" value="Genomic_DNA"/>
</dbReference>
<organism evidence="2 3">
    <name type="scientific">Ephemerocybe angulata</name>
    <dbReference type="NCBI Taxonomy" id="980116"/>
    <lineage>
        <taxon>Eukaryota</taxon>
        <taxon>Fungi</taxon>
        <taxon>Dikarya</taxon>
        <taxon>Basidiomycota</taxon>
        <taxon>Agaricomycotina</taxon>
        <taxon>Agaricomycetes</taxon>
        <taxon>Agaricomycetidae</taxon>
        <taxon>Agaricales</taxon>
        <taxon>Agaricineae</taxon>
        <taxon>Psathyrellaceae</taxon>
        <taxon>Ephemerocybe</taxon>
    </lineage>
</organism>
<evidence type="ECO:0000313" key="2">
    <source>
        <dbReference type="EMBL" id="KAF6750518.1"/>
    </source>
</evidence>
<gene>
    <name evidence="2" type="ORF">DFP72DRAFT_1048282</name>
</gene>
<protein>
    <submittedName>
        <fullName evidence="2">Uncharacterized protein</fullName>
    </submittedName>
</protein>
<dbReference type="Proteomes" id="UP000521943">
    <property type="component" value="Unassembled WGS sequence"/>
</dbReference>
<keyword evidence="3" id="KW-1185">Reference proteome</keyword>
<dbReference type="AlphaFoldDB" id="A0A8H6HRF2"/>
<feature type="region of interest" description="Disordered" evidence="1">
    <location>
        <begin position="179"/>
        <end position="203"/>
    </location>
</feature>
<accession>A0A8H6HRF2</accession>
<evidence type="ECO:0000256" key="1">
    <source>
        <dbReference type="SAM" id="MobiDB-lite"/>
    </source>
</evidence>
<comment type="caution">
    <text evidence="2">The sequence shown here is derived from an EMBL/GenBank/DDBJ whole genome shotgun (WGS) entry which is preliminary data.</text>
</comment>
<sequence>MPLTSAHWDSLRRFDSREYGEIWWSGARRNDGLLVEERGKGYGEKGAAFWEGDSLPTDSDLVAFNLQPRCWLLSPGVLSTFMRWADLRPGVRFYKCWTYAKHTCSPEVDVRTRIPPRTISDSGTDLKYGRRPVVTLEESVAALSKVGHCRECPEPHEMAGLGTACAVGRAEGVVVVNEEREESTLTRRQKGRRGNRRPSEDIR</sequence>
<name>A0A8H6HRF2_9AGAR</name>
<feature type="compositionally biased region" description="Basic residues" evidence="1">
    <location>
        <begin position="187"/>
        <end position="196"/>
    </location>
</feature>